<dbReference type="AlphaFoldDB" id="A0A0B5FQZ8"/>
<feature type="binding site" description="covalent" evidence="13">
    <location>
        <position position="151"/>
    </location>
    <ligand>
        <name>heme</name>
        <dbReference type="ChEBI" id="CHEBI:30413"/>
        <label>4</label>
    </ligand>
</feature>
<feature type="binding site" description="axial binding residue" evidence="14">
    <location>
        <position position="48"/>
    </location>
    <ligand>
        <name>heme</name>
        <dbReference type="ChEBI" id="CHEBI:30413"/>
        <label>1</label>
    </ligand>
    <ligandPart>
        <name>Fe</name>
        <dbReference type="ChEBI" id="CHEBI:18248"/>
    </ligandPart>
</feature>
<dbReference type="GO" id="GO:0009061">
    <property type="term" value="P:anaerobic respiration"/>
    <property type="evidence" value="ECO:0007669"/>
    <property type="project" value="TreeGrafter"/>
</dbReference>
<evidence type="ECO:0000313" key="17">
    <source>
        <dbReference type="EMBL" id="AJF07044.1"/>
    </source>
</evidence>
<dbReference type="SUPFAM" id="SSF48695">
    <property type="entry name" value="Multiheme cytochromes"/>
    <property type="match status" value="1"/>
</dbReference>
<evidence type="ECO:0000259" key="16">
    <source>
        <dbReference type="Pfam" id="PF03264"/>
    </source>
</evidence>
<evidence type="ECO:0000256" key="2">
    <source>
        <dbReference type="ARBA" id="ARBA00007395"/>
    </source>
</evidence>
<dbReference type="GO" id="GO:0046872">
    <property type="term" value="F:metal ion binding"/>
    <property type="evidence" value="ECO:0007669"/>
    <property type="project" value="UniProtKB-KW"/>
</dbReference>
<dbReference type="GO" id="GO:0020037">
    <property type="term" value="F:heme binding"/>
    <property type="evidence" value="ECO:0007669"/>
    <property type="project" value="InterPro"/>
</dbReference>
<dbReference type="PIRSF" id="PIRSF000013">
    <property type="entry name" value="4_hem_cytochrm_NapC"/>
    <property type="match status" value="1"/>
</dbReference>
<evidence type="ECO:0000256" key="14">
    <source>
        <dbReference type="PIRSR" id="PIRSR000013-2"/>
    </source>
</evidence>
<dbReference type="Pfam" id="PF03264">
    <property type="entry name" value="Cytochrom_NNT"/>
    <property type="match status" value="1"/>
</dbReference>
<feature type="binding site" description="axial binding residue" evidence="14">
    <location>
        <position position="70"/>
    </location>
    <ligand>
        <name>heme</name>
        <dbReference type="ChEBI" id="CHEBI:30413"/>
        <label>2</label>
    </ligand>
    <ligandPart>
        <name>Fe</name>
        <dbReference type="ChEBI" id="CHEBI:18248"/>
    </ligandPart>
</feature>
<comment type="PTM">
    <text evidence="12">Binds 4 heme groups per subunit.</text>
</comment>
<dbReference type="KEGG" id="gsb:GSUB_11375"/>
<evidence type="ECO:0000256" key="3">
    <source>
        <dbReference type="ARBA" id="ARBA00022448"/>
    </source>
</evidence>
<accession>A0A0B5FQZ8</accession>
<keyword evidence="3 12" id="KW-0813">Transport</keyword>
<keyword evidence="9 15" id="KW-1133">Transmembrane helix</keyword>
<dbReference type="NCBIfam" id="TIGR03153">
    <property type="entry name" value="cytochr_NrfH"/>
    <property type="match status" value="1"/>
</dbReference>
<feature type="binding site" description="covalent" evidence="13">
    <location>
        <position position="45"/>
    </location>
    <ligand>
        <name>heme</name>
        <dbReference type="ChEBI" id="CHEBI:30413"/>
        <label>1</label>
    </ligand>
</feature>
<dbReference type="Proteomes" id="UP000035036">
    <property type="component" value="Chromosome"/>
</dbReference>
<dbReference type="PANTHER" id="PTHR30333:SF1">
    <property type="entry name" value="CYTOCHROME C-TYPE PROTEIN NAPC"/>
    <property type="match status" value="1"/>
</dbReference>
<evidence type="ECO:0000256" key="12">
    <source>
        <dbReference type="PIRNR" id="PIRNR000013"/>
    </source>
</evidence>
<protein>
    <recommendedName>
        <fullName evidence="12">Cytochrome c-type protein</fullName>
    </recommendedName>
</protein>
<dbReference type="PANTHER" id="PTHR30333">
    <property type="entry name" value="CYTOCHROME C-TYPE PROTEIN"/>
    <property type="match status" value="1"/>
</dbReference>
<keyword evidence="18" id="KW-1185">Reference proteome</keyword>
<dbReference type="InterPro" id="IPR017571">
    <property type="entry name" value="NrfH"/>
</dbReference>
<comment type="similarity">
    <text evidence="2">Belongs to the NapC/NirT/NrfH family.</text>
</comment>
<dbReference type="GO" id="GO:0019333">
    <property type="term" value="P:denitrification pathway"/>
    <property type="evidence" value="ECO:0007669"/>
    <property type="project" value="InterPro"/>
</dbReference>
<reference evidence="17 18" key="1">
    <citation type="journal article" date="2015" name="Genome Announc.">
        <title>Genomes of Geoalkalibacter ferrihydriticus Z-0531T and Geoalkalibacter subterraneus Red1T, Two Haloalkaliphilic Metal-Reducing Deltaproteobacteria.</title>
        <authorList>
            <person name="Badalamenti J.P."/>
            <person name="Krajmalnik-Brown R."/>
            <person name="Torres C.I."/>
            <person name="Bond D.R."/>
        </authorList>
    </citation>
    <scope>NUCLEOTIDE SEQUENCE [LARGE SCALE GENOMIC DNA]</scope>
    <source>
        <strain evidence="17 18">Red1</strain>
    </source>
</reference>
<keyword evidence="8 12" id="KW-0249">Electron transport</keyword>
<evidence type="ECO:0000313" key="18">
    <source>
        <dbReference type="Proteomes" id="UP000035036"/>
    </source>
</evidence>
<evidence type="ECO:0000256" key="8">
    <source>
        <dbReference type="ARBA" id="ARBA00022982"/>
    </source>
</evidence>
<dbReference type="InterPro" id="IPR005126">
    <property type="entry name" value="NapC/NirT_cyt_c_N"/>
</dbReference>
<dbReference type="RefSeq" id="WP_040200885.1">
    <property type="nucleotide sequence ID" value="NZ_CP010311.1"/>
</dbReference>
<proteinExistence type="inferred from homology"/>
<feature type="binding site" description="axial binding residue" evidence="14">
    <location>
        <position position="157"/>
    </location>
    <ligand>
        <name>heme</name>
        <dbReference type="ChEBI" id="CHEBI:30413"/>
        <label>2</label>
    </ligand>
    <ligandPart>
        <name>Fe</name>
        <dbReference type="ChEBI" id="CHEBI:18248"/>
    </ligandPart>
</feature>
<dbReference type="GO" id="GO:0005886">
    <property type="term" value="C:plasma membrane"/>
    <property type="evidence" value="ECO:0007669"/>
    <property type="project" value="UniProtKB-SubCell"/>
</dbReference>
<feature type="binding site" description="covalent" evidence="13">
    <location>
        <position position="117"/>
    </location>
    <ligand>
        <name>heme</name>
        <dbReference type="ChEBI" id="CHEBI:30413"/>
        <label>3</label>
    </ligand>
</feature>
<evidence type="ECO:0000256" key="10">
    <source>
        <dbReference type="ARBA" id="ARBA00023004"/>
    </source>
</evidence>
<keyword evidence="4" id="KW-1003">Cell membrane</keyword>
<gene>
    <name evidence="17" type="ORF">GSUB_11375</name>
</gene>
<feature type="binding site" description="axial binding residue" evidence="14">
    <location>
        <position position="152"/>
    </location>
    <ligand>
        <name>heme</name>
        <dbReference type="ChEBI" id="CHEBI:30413"/>
        <label>4</label>
    </ligand>
    <ligandPart>
        <name>Fe</name>
        <dbReference type="ChEBI" id="CHEBI:18248"/>
    </ligandPart>
</feature>
<dbReference type="InterPro" id="IPR024717">
    <property type="entry name" value="NapC/NirT/NrfH"/>
</dbReference>
<keyword evidence="6 15" id="KW-0812">Transmembrane</keyword>
<keyword evidence="11 15" id="KW-0472">Membrane</keyword>
<evidence type="ECO:0000256" key="1">
    <source>
        <dbReference type="ARBA" id="ARBA00004162"/>
    </source>
</evidence>
<evidence type="ECO:0000256" key="5">
    <source>
        <dbReference type="ARBA" id="ARBA00022617"/>
    </source>
</evidence>
<evidence type="ECO:0000256" key="15">
    <source>
        <dbReference type="SAM" id="Phobius"/>
    </source>
</evidence>
<keyword evidence="10 12" id="KW-0408">Iron</keyword>
<dbReference type="Gene3D" id="1.10.3820.10">
    <property type="entry name" value="Di-heme elbow motif domain"/>
    <property type="match status" value="1"/>
</dbReference>
<evidence type="ECO:0000256" key="6">
    <source>
        <dbReference type="ARBA" id="ARBA00022692"/>
    </source>
</evidence>
<dbReference type="STRING" id="483547.GSUB_11375"/>
<keyword evidence="5 12" id="KW-0349">Heme</keyword>
<feature type="binding site" description="covalent" evidence="13">
    <location>
        <position position="66"/>
    </location>
    <ligand>
        <name>heme</name>
        <dbReference type="ChEBI" id="CHEBI:30413"/>
        <label>2</label>
    </ligand>
</feature>
<dbReference type="InterPro" id="IPR051174">
    <property type="entry name" value="Cytochrome_c-type_ET"/>
</dbReference>
<evidence type="ECO:0000256" key="11">
    <source>
        <dbReference type="ARBA" id="ARBA00023136"/>
    </source>
</evidence>
<dbReference type="InterPro" id="IPR036280">
    <property type="entry name" value="Multihaem_cyt_sf"/>
</dbReference>
<evidence type="ECO:0000256" key="7">
    <source>
        <dbReference type="ARBA" id="ARBA00022723"/>
    </source>
</evidence>
<dbReference type="GO" id="GO:0022900">
    <property type="term" value="P:electron transport chain"/>
    <property type="evidence" value="ECO:0007669"/>
    <property type="project" value="InterPro"/>
</dbReference>
<dbReference type="InterPro" id="IPR038266">
    <property type="entry name" value="NapC/NirT_cytc_sf"/>
</dbReference>
<feature type="transmembrane region" description="Helical" evidence="15">
    <location>
        <begin position="6"/>
        <end position="27"/>
    </location>
</feature>
<evidence type="ECO:0000256" key="13">
    <source>
        <dbReference type="PIRSR" id="PIRSR000013-1"/>
    </source>
</evidence>
<feature type="binding site" description="covalent" evidence="13">
    <location>
        <position position="69"/>
    </location>
    <ligand>
        <name>heme</name>
        <dbReference type="ChEBI" id="CHEBI:30413"/>
        <label>2</label>
    </ligand>
</feature>
<dbReference type="HOGENOM" id="CLU_096753_0_2_7"/>
<feature type="binding site" description="covalent" evidence="13">
    <location>
        <position position="120"/>
    </location>
    <ligand>
        <name>heme</name>
        <dbReference type="ChEBI" id="CHEBI:30413"/>
        <label>3</label>
    </ligand>
</feature>
<keyword evidence="7 12" id="KW-0479">Metal-binding</keyword>
<evidence type="ECO:0000256" key="9">
    <source>
        <dbReference type="ARBA" id="ARBA00022989"/>
    </source>
</evidence>
<feature type="binding site" description="covalent" evidence="13">
    <location>
        <position position="42"/>
    </location>
    <ligand>
        <name>heme</name>
        <dbReference type="ChEBI" id="CHEBI:30413"/>
        <label>1</label>
    </ligand>
</feature>
<organism evidence="17 18">
    <name type="scientific">Geoalkalibacter subterraneus</name>
    <dbReference type="NCBI Taxonomy" id="483547"/>
    <lineage>
        <taxon>Bacteria</taxon>
        <taxon>Pseudomonadati</taxon>
        <taxon>Thermodesulfobacteriota</taxon>
        <taxon>Desulfuromonadia</taxon>
        <taxon>Desulfuromonadales</taxon>
        <taxon>Geoalkalibacteraceae</taxon>
        <taxon>Geoalkalibacter</taxon>
    </lineage>
</organism>
<name>A0A0B5FQZ8_9BACT</name>
<feature type="binding site" description="axial binding residue" evidence="14">
    <location>
        <position position="121"/>
    </location>
    <ligand>
        <name>heme</name>
        <dbReference type="ChEBI" id="CHEBI:30413"/>
        <label>3</label>
    </ligand>
    <ligandPart>
        <name>Fe</name>
        <dbReference type="ChEBI" id="CHEBI:18248"/>
    </ligandPart>
</feature>
<feature type="binding site" evidence="13">
    <location>
        <position position="86"/>
    </location>
    <ligand>
        <name>a menaquinol</name>
        <dbReference type="ChEBI" id="CHEBI:18151"/>
    </ligand>
</feature>
<dbReference type="EMBL" id="CP010311">
    <property type="protein sequence ID" value="AJF07044.1"/>
    <property type="molecule type" value="Genomic_DNA"/>
</dbReference>
<dbReference type="GO" id="GO:0009055">
    <property type="term" value="F:electron transfer activity"/>
    <property type="evidence" value="ECO:0007669"/>
    <property type="project" value="TreeGrafter"/>
</dbReference>
<comment type="subcellular location">
    <subcellularLocation>
        <location evidence="1">Cell membrane</location>
        <topology evidence="1">Single-pass membrane protein</topology>
    </subcellularLocation>
</comment>
<sequence length="175" mass="19922">MRNDNFMKYVAICSVVAVIGLFVYVVYESKALSYLSSDPKVCINCHTMNTHYATWQHSSHRERATCVDCHLPRDSFVSKMIAKSKDGFNHSLAMTLGNYGYNLRVTQDAAQRIQTNCISCHEEIVSQMQENAENYQIVQDNVPMGRQCWDCHRGLPHGLTRNLTTTQNNLGVKEL</sequence>
<feature type="binding site" evidence="13">
    <location>
        <position position="79"/>
    </location>
    <ligand>
        <name>a menaquinol</name>
        <dbReference type="ChEBI" id="CHEBI:18151"/>
    </ligand>
</feature>
<feature type="domain" description="NapC/NirT cytochrome c N-terminal" evidence="16">
    <location>
        <begin position="7"/>
        <end position="159"/>
    </location>
</feature>
<dbReference type="OrthoDB" id="9782159at2"/>
<feature type="binding site" description="covalent" evidence="13">
    <location>
        <position position="148"/>
    </location>
    <ligand>
        <name>heme</name>
        <dbReference type="ChEBI" id="CHEBI:30413"/>
        <label>4</label>
    </ligand>
</feature>
<evidence type="ECO:0000256" key="4">
    <source>
        <dbReference type="ARBA" id="ARBA00022475"/>
    </source>
</evidence>
<feature type="binding site" description="axial binding residue" evidence="14">
    <location>
        <position position="86"/>
    </location>
    <ligand>
        <name>heme</name>
        <dbReference type="ChEBI" id="CHEBI:30413"/>
        <label>1</label>
    </ligand>
    <ligandPart>
        <name>Fe</name>
        <dbReference type="ChEBI" id="CHEBI:18248"/>
    </ligandPart>
</feature>
<comment type="cofactor">
    <cofactor evidence="13">
        <name>heme</name>
        <dbReference type="ChEBI" id="CHEBI:30413"/>
    </cofactor>
    <text evidence="13">Binds 4 heme groups per subunit.</text>
</comment>